<comment type="catalytic activity">
    <reaction evidence="13">
        <text>L-tyrosyl-[protein] + ATP = O-phospho-L-tyrosyl-[protein] + ADP + H(+)</text>
        <dbReference type="Rhea" id="RHEA:10596"/>
        <dbReference type="Rhea" id="RHEA-COMP:10136"/>
        <dbReference type="Rhea" id="RHEA-COMP:20101"/>
        <dbReference type="ChEBI" id="CHEBI:15378"/>
        <dbReference type="ChEBI" id="CHEBI:30616"/>
        <dbReference type="ChEBI" id="CHEBI:46858"/>
        <dbReference type="ChEBI" id="CHEBI:61978"/>
        <dbReference type="ChEBI" id="CHEBI:456216"/>
        <dbReference type="EC" id="2.7.12.1"/>
    </reaction>
</comment>
<keyword evidence="8" id="KW-0418">Kinase</keyword>
<dbReference type="GO" id="GO:0005737">
    <property type="term" value="C:cytoplasm"/>
    <property type="evidence" value="ECO:0007669"/>
    <property type="project" value="TreeGrafter"/>
</dbReference>
<dbReference type="GO" id="GO:0005524">
    <property type="term" value="F:ATP binding"/>
    <property type="evidence" value="ECO:0007669"/>
    <property type="project" value="UniProtKB-KW"/>
</dbReference>
<dbReference type="InterPro" id="IPR011009">
    <property type="entry name" value="Kinase-like_dom_sf"/>
</dbReference>
<dbReference type="GO" id="GO:0046872">
    <property type="term" value="F:metal ion binding"/>
    <property type="evidence" value="ECO:0007669"/>
    <property type="project" value="UniProtKB-KW"/>
</dbReference>
<evidence type="ECO:0000256" key="1">
    <source>
        <dbReference type="ARBA" id="ARBA00001936"/>
    </source>
</evidence>
<comment type="catalytic activity">
    <reaction evidence="11">
        <text>L-seryl-[protein] + ATP = O-phospho-L-seryl-[protein] + ADP + H(+)</text>
        <dbReference type="Rhea" id="RHEA:17989"/>
        <dbReference type="Rhea" id="RHEA-COMP:9863"/>
        <dbReference type="Rhea" id="RHEA-COMP:11604"/>
        <dbReference type="ChEBI" id="CHEBI:15378"/>
        <dbReference type="ChEBI" id="CHEBI:29999"/>
        <dbReference type="ChEBI" id="CHEBI:30616"/>
        <dbReference type="ChEBI" id="CHEBI:83421"/>
        <dbReference type="ChEBI" id="CHEBI:456216"/>
        <dbReference type="EC" id="2.7.12.1"/>
    </reaction>
</comment>
<keyword evidence="7" id="KW-0547">Nucleotide-binding</keyword>
<keyword evidence="10" id="KW-0464">Manganese</keyword>
<dbReference type="EC" id="2.7.12.1" evidence="4"/>
<evidence type="ECO:0000256" key="2">
    <source>
        <dbReference type="ARBA" id="ARBA00001946"/>
    </source>
</evidence>
<reference evidence="16 17" key="1">
    <citation type="submission" date="2024-03" db="EMBL/GenBank/DDBJ databases">
        <title>Adaptation during the transition from Ophiocordyceps entomopathogen to insect associate is accompanied by gene loss and intensified selection.</title>
        <authorList>
            <person name="Ward C.M."/>
            <person name="Onetto C.A."/>
            <person name="Borneman A.R."/>
        </authorList>
    </citation>
    <scope>NUCLEOTIDE SEQUENCE [LARGE SCALE GENOMIC DNA]</scope>
    <source>
        <strain evidence="16">AWRI1</strain>
        <tissue evidence="16">Single Adult Female</tissue>
    </source>
</reference>
<gene>
    <name evidence="16" type="ORF">V9T40_003834</name>
</gene>
<dbReference type="InterPro" id="IPR001245">
    <property type="entry name" value="Ser-Thr/Tyr_kinase_cat_dom"/>
</dbReference>
<name>A0AAN9TW16_9HEMI</name>
<evidence type="ECO:0000256" key="11">
    <source>
        <dbReference type="ARBA" id="ARBA00049003"/>
    </source>
</evidence>
<feature type="region of interest" description="Disordered" evidence="14">
    <location>
        <begin position="447"/>
        <end position="485"/>
    </location>
</feature>
<dbReference type="GO" id="GO:0005634">
    <property type="term" value="C:nucleus"/>
    <property type="evidence" value="ECO:0007669"/>
    <property type="project" value="TreeGrafter"/>
</dbReference>
<evidence type="ECO:0000256" key="9">
    <source>
        <dbReference type="ARBA" id="ARBA00022840"/>
    </source>
</evidence>
<evidence type="ECO:0000313" key="16">
    <source>
        <dbReference type="EMBL" id="KAK7603835.1"/>
    </source>
</evidence>
<evidence type="ECO:0000313" key="17">
    <source>
        <dbReference type="Proteomes" id="UP001367676"/>
    </source>
</evidence>
<dbReference type="PANTHER" id="PTHR46485:SF5">
    <property type="entry name" value="CENTER DIVIDER, ISOFORM A"/>
    <property type="match status" value="1"/>
</dbReference>
<dbReference type="AlphaFoldDB" id="A0AAN9TW16"/>
<feature type="region of interest" description="Disordered" evidence="14">
    <location>
        <begin position="411"/>
        <end position="435"/>
    </location>
</feature>
<dbReference type="Pfam" id="PF07714">
    <property type="entry name" value="PK_Tyr_Ser-Thr"/>
    <property type="match status" value="1"/>
</dbReference>
<evidence type="ECO:0000256" key="7">
    <source>
        <dbReference type="ARBA" id="ARBA00022741"/>
    </source>
</evidence>
<comment type="caution">
    <text evidence="16">The sequence shown here is derived from an EMBL/GenBank/DDBJ whole genome shotgun (WGS) entry which is preliminary data.</text>
</comment>
<dbReference type="InterPro" id="IPR050940">
    <property type="entry name" value="Actin_reg-Ser/Thr_kinase"/>
</dbReference>
<feature type="region of interest" description="Disordered" evidence="14">
    <location>
        <begin position="225"/>
        <end position="249"/>
    </location>
</feature>
<dbReference type="EMBL" id="JBBCAQ010000006">
    <property type="protein sequence ID" value="KAK7603835.1"/>
    <property type="molecule type" value="Genomic_DNA"/>
</dbReference>
<dbReference type="PANTHER" id="PTHR46485">
    <property type="entry name" value="LIM DOMAIN KINASE 1"/>
    <property type="match status" value="1"/>
</dbReference>
<dbReference type="InterPro" id="IPR008266">
    <property type="entry name" value="Tyr_kinase_AS"/>
</dbReference>
<dbReference type="SUPFAM" id="SSF56112">
    <property type="entry name" value="Protein kinase-like (PK-like)"/>
    <property type="match status" value="1"/>
</dbReference>
<dbReference type="Proteomes" id="UP001367676">
    <property type="component" value="Unassembled WGS sequence"/>
</dbReference>
<evidence type="ECO:0000256" key="10">
    <source>
        <dbReference type="ARBA" id="ARBA00023211"/>
    </source>
</evidence>
<dbReference type="InterPro" id="IPR000719">
    <property type="entry name" value="Prot_kinase_dom"/>
</dbReference>
<dbReference type="GO" id="GO:0030036">
    <property type="term" value="P:actin cytoskeleton organization"/>
    <property type="evidence" value="ECO:0007669"/>
    <property type="project" value="TreeGrafter"/>
</dbReference>
<comment type="cofactor">
    <cofactor evidence="2">
        <name>Mg(2+)</name>
        <dbReference type="ChEBI" id="CHEBI:18420"/>
    </cofactor>
</comment>
<keyword evidence="5" id="KW-0723">Serine/threonine-protein kinase</keyword>
<comment type="cofactor">
    <cofactor evidence="1">
        <name>Mn(2+)</name>
        <dbReference type="ChEBI" id="CHEBI:29035"/>
    </cofactor>
</comment>
<evidence type="ECO:0000256" key="12">
    <source>
        <dbReference type="ARBA" id="ARBA00049308"/>
    </source>
</evidence>
<feature type="domain" description="Protein kinase" evidence="15">
    <location>
        <begin position="1"/>
        <end position="211"/>
    </location>
</feature>
<evidence type="ECO:0000259" key="15">
    <source>
        <dbReference type="PROSITE" id="PS50011"/>
    </source>
</evidence>
<sequence>MGVCVHEGQLHALTEYINGGSLEQLIQSSQELTYSVRMKLALDIAKGMQYLHSQDFIHRDLTSKNVLIKKAEDCEEMTAVVADFGLAAKIPRPGHRRLPTVGSPWWMSPECLKGKCYDERSDIFSYGIVLCELIARVDADPDVLPRTSNFGLDYLAFVEMCSQLPVPPPPEFLKLAFSCCNLEPKNRPSFGELVKILDKIVASYSNGHYLLSGCTLTEAKSEELLPCPSPSPSTPSEQKNSHKKLTHRRSLSEDIGIIVFPSANSPSDKARCHQIPQQQSALCHPPLKHVGECMYHEDPHYKPNSRKSNPFASLSKFRGVKKVLAQTNSTDLFSSCFELPSPFYGADDCKPSFYAAETDCSPKPSSAAASLPYSGAQSCGGRLSSNENRSSSIFVEPVVKPSKFIERSSDTFNLESSSKETPVTPSSKPTKGGPVVTEAAWKSSATVSPSSVSSSSSSSSPSSSCNSSSVTLKVKNEKKPKASRASAHLENYKAMSLPSSPTFMRRRAMLVNGGNCFSACKSHDVDALSSGSSGLFTAGSKKIGSPAFLYPLYKSRGCLTEVLLADAAKYGNLLRSCSSSSNIAALEECSNSVFLPTTETPPLNLKRRGSCESGFYSSVGDDFCVPGMDVCVGHHHHHHRTASSFTLSSSSAASSLFLDSNSEDNSTPIFFSGRYPCTIHHHHYHTASSIYTDSSEDVSSLASSETPVWDDKQKPQHISKIVEYFERKQGGNGTSTISHKLDFLDSPNRFSSFPASVRRNWLQSDTQSITRSSLDYYTRRKLFEKPFTGGSHVLSKRSTNQRLLICEGAVKSKLPIFDKK</sequence>
<evidence type="ECO:0000256" key="6">
    <source>
        <dbReference type="ARBA" id="ARBA00022679"/>
    </source>
</evidence>
<keyword evidence="9" id="KW-0067">ATP-binding</keyword>
<keyword evidence="6" id="KW-0808">Transferase</keyword>
<dbReference type="GO" id="GO:0004712">
    <property type="term" value="F:protein serine/threonine/tyrosine kinase activity"/>
    <property type="evidence" value="ECO:0007669"/>
    <property type="project" value="UniProtKB-EC"/>
</dbReference>
<dbReference type="PROSITE" id="PS00109">
    <property type="entry name" value="PROTEIN_KINASE_TYR"/>
    <property type="match status" value="1"/>
</dbReference>
<dbReference type="Gene3D" id="1.10.510.10">
    <property type="entry name" value="Transferase(Phosphotransferase) domain 1"/>
    <property type="match status" value="1"/>
</dbReference>
<keyword evidence="17" id="KW-1185">Reference proteome</keyword>
<evidence type="ECO:0000256" key="3">
    <source>
        <dbReference type="ARBA" id="ARBA00005843"/>
    </source>
</evidence>
<evidence type="ECO:0000256" key="14">
    <source>
        <dbReference type="SAM" id="MobiDB-lite"/>
    </source>
</evidence>
<evidence type="ECO:0000256" key="8">
    <source>
        <dbReference type="ARBA" id="ARBA00022777"/>
    </source>
</evidence>
<comment type="similarity">
    <text evidence="3">Belongs to the protein kinase superfamily. TKL Ser/Thr protein kinase family.</text>
</comment>
<organism evidence="16 17">
    <name type="scientific">Parthenolecanium corni</name>
    <dbReference type="NCBI Taxonomy" id="536013"/>
    <lineage>
        <taxon>Eukaryota</taxon>
        <taxon>Metazoa</taxon>
        <taxon>Ecdysozoa</taxon>
        <taxon>Arthropoda</taxon>
        <taxon>Hexapoda</taxon>
        <taxon>Insecta</taxon>
        <taxon>Pterygota</taxon>
        <taxon>Neoptera</taxon>
        <taxon>Paraneoptera</taxon>
        <taxon>Hemiptera</taxon>
        <taxon>Sternorrhyncha</taxon>
        <taxon>Coccoidea</taxon>
        <taxon>Coccidae</taxon>
        <taxon>Parthenolecanium</taxon>
    </lineage>
</organism>
<evidence type="ECO:0000256" key="4">
    <source>
        <dbReference type="ARBA" id="ARBA00013203"/>
    </source>
</evidence>
<evidence type="ECO:0000256" key="5">
    <source>
        <dbReference type="ARBA" id="ARBA00022527"/>
    </source>
</evidence>
<dbReference type="PROSITE" id="PS50011">
    <property type="entry name" value="PROTEIN_KINASE_DOM"/>
    <property type="match status" value="1"/>
</dbReference>
<proteinExistence type="inferred from homology"/>
<accession>A0AAN9TW16</accession>
<dbReference type="PRINTS" id="PR00109">
    <property type="entry name" value="TYRKINASE"/>
</dbReference>
<protein>
    <recommendedName>
        <fullName evidence="4">dual-specificity kinase</fullName>
        <ecNumber evidence="4">2.7.12.1</ecNumber>
    </recommendedName>
</protein>
<comment type="catalytic activity">
    <reaction evidence="12">
        <text>L-threonyl-[protein] + ATP = O-phospho-L-threonyl-[protein] + ADP + H(+)</text>
        <dbReference type="Rhea" id="RHEA:46608"/>
        <dbReference type="Rhea" id="RHEA-COMP:11060"/>
        <dbReference type="Rhea" id="RHEA-COMP:11605"/>
        <dbReference type="ChEBI" id="CHEBI:15378"/>
        <dbReference type="ChEBI" id="CHEBI:30013"/>
        <dbReference type="ChEBI" id="CHEBI:30616"/>
        <dbReference type="ChEBI" id="CHEBI:61977"/>
        <dbReference type="ChEBI" id="CHEBI:456216"/>
        <dbReference type="EC" id="2.7.12.1"/>
    </reaction>
</comment>
<feature type="compositionally biased region" description="Polar residues" evidence="14">
    <location>
        <begin position="411"/>
        <end position="429"/>
    </location>
</feature>
<dbReference type="FunFam" id="1.10.510.10:FF:000202">
    <property type="entry name" value="Dual specificity testis-specific protein kinase 2"/>
    <property type="match status" value="1"/>
</dbReference>
<feature type="compositionally biased region" description="Low complexity" evidence="14">
    <location>
        <begin position="447"/>
        <end position="470"/>
    </location>
</feature>
<dbReference type="GO" id="GO:0004674">
    <property type="term" value="F:protein serine/threonine kinase activity"/>
    <property type="evidence" value="ECO:0007669"/>
    <property type="project" value="UniProtKB-KW"/>
</dbReference>
<evidence type="ECO:0000256" key="13">
    <source>
        <dbReference type="ARBA" id="ARBA00051680"/>
    </source>
</evidence>